<evidence type="ECO:0000256" key="9">
    <source>
        <dbReference type="ARBA" id="ARBA00022840"/>
    </source>
</evidence>
<evidence type="ECO:0000256" key="13">
    <source>
        <dbReference type="HAMAP-Rule" id="MF_01395"/>
    </source>
</evidence>
<dbReference type="Gene3D" id="3.90.226.10">
    <property type="entry name" value="2-enoyl-CoA Hydratase, Chain A, domain 1"/>
    <property type="match status" value="1"/>
</dbReference>
<dbReference type="STRING" id="233100.SAMN05216526_0455"/>
<feature type="binding site" evidence="13">
    <location>
        <position position="30"/>
    </location>
    <ligand>
        <name>Zn(2+)</name>
        <dbReference type="ChEBI" id="CHEBI:29105"/>
    </ligand>
</feature>
<dbReference type="GO" id="GO:0016743">
    <property type="term" value="F:carboxyl- or carbamoyltransferase activity"/>
    <property type="evidence" value="ECO:0007669"/>
    <property type="project" value="UniProtKB-UniRule"/>
</dbReference>
<feature type="zinc finger region" description="C4-type" evidence="13">
    <location>
        <begin position="30"/>
        <end position="52"/>
    </location>
</feature>
<dbReference type="Proteomes" id="UP000223759">
    <property type="component" value="Unassembled WGS sequence"/>
</dbReference>
<evidence type="ECO:0000256" key="7">
    <source>
        <dbReference type="ARBA" id="ARBA00022832"/>
    </source>
</evidence>
<accession>A0A1R3VN74</accession>
<comment type="function">
    <text evidence="12 13">Component of the acetyl coenzyme A carboxylase (ACC) complex. Biotin carboxylase (BC) catalyzes the carboxylation of biotin on its carrier protein (BCCP) and then the CO(2) group is transferred by the transcarboxylase to acetyl-CoA to form malonyl-CoA.</text>
</comment>
<evidence type="ECO:0000256" key="12">
    <source>
        <dbReference type="ARBA" id="ARBA00025280"/>
    </source>
</evidence>
<keyword evidence="5 13" id="KW-0547">Nucleotide-binding</keyword>
<keyword evidence="4 13" id="KW-0479">Metal-binding</keyword>
<evidence type="ECO:0000313" key="16">
    <source>
        <dbReference type="EMBL" id="SIT66034.1"/>
    </source>
</evidence>
<keyword evidence="9 13" id="KW-0067">ATP-binding</keyword>
<dbReference type="EMBL" id="FTPK01000001">
    <property type="protein sequence ID" value="SIT66034.1"/>
    <property type="molecule type" value="Genomic_DNA"/>
</dbReference>
<dbReference type="RefSeq" id="WP_076754558.1">
    <property type="nucleotide sequence ID" value="NZ_CP023018.1"/>
</dbReference>
<dbReference type="OrthoDB" id="9772975at2"/>
<evidence type="ECO:0000256" key="10">
    <source>
        <dbReference type="ARBA" id="ARBA00023098"/>
    </source>
</evidence>
<dbReference type="NCBIfam" id="TIGR00515">
    <property type="entry name" value="accD"/>
    <property type="match status" value="1"/>
</dbReference>
<evidence type="ECO:0000259" key="15">
    <source>
        <dbReference type="PROSITE" id="PS50980"/>
    </source>
</evidence>
<evidence type="ECO:0000256" key="1">
    <source>
        <dbReference type="ARBA" id="ARBA00004496"/>
    </source>
</evidence>
<keyword evidence="2 13" id="KW-0444">Lipid biosynthesis</keyword>
<feature type="compositionally biased region" description="Acidic residues" evidence="14">
    <location>
        <begin position="297"/>
        <end position="310"/>
    </location>
</feature>
<evidence type="ECO:0000256" key="4">
    <source>
        <dbReference type="ARBA" id="ARBA00022723"/>
    </source>
</evidence>
<dbReference type="InterPro" id="IPR011762">
    <property type="entry name" value="COA_CT_N"/>
</dbReference>
<sequence length="328" mass="36290">MSWFEKLVPSRIRTDAARKRAVPEGLWMRCDSCSATLYRPEMERSLDVCPKCGFHTRLSARRRLETFLDEAGREEIGAQVEPVDILKFRDSKRYKDRLSAAQKTTGEKDALVAMRGTLHDIPVVVCAFNFNFMGGSMGSVVGQRFVLAVEAAIAERRALVCFSASGGARMQEALFSLMQMAKTGAALGRLREARLPFISVLTDPTMGGVSASLAMLGDVNIAEPGALIGFAGPRVIQQTVRETLPEGFQRAEFLLEHGAIDMIIPRQELRDRIAGLLSLLMRREASVLPSYSMSPAEMDDDQDREPETLEVEVLPPDAHDTNEQGTRQ</sequence>
<evidence type="ECO:0000256" key="14">
    <source>
        <dbReference type="SAM" id="MobiDB-lite"/>
    </source>
</evidence>
<gene>
    <name evidence="13" type="primary">accD</name>
    <name evidence="16" type="ORF">SAMN05216526_0455</name>
</gene>
<keyword evidence="3 13" id="KW-0808">Transferase</keyword>
<keyword evidence="13" id="KW-0963">Cytoplasm</keyword>
<keyword evidence="17" id="KW-1185">Reference proteome</keyword>
<keyword evidence="7 13" id="KW-0276">Fatty acid metabolism</keyword>
<dbReference type="GO" id="GO:0009329">
    <property type="term" value="C:acetate CoA-transferase complex"/>
    <property type="evidence" value="ECO:0007669"/>
    <property type="project" value="TreeGrafter"/>
</dbReference>
<dbReference type="GO" id="GO:0006633">
    <property type="term" value="P:fatty acid biosynthetic process"/>
    <property type="evidence" value="ECO:0007669"/>
    <property type="project" value="UniProtKB-KW"/>
</dbReference>
<comment type="subunit">
    <text evidence="13">Acetyl-CoA carboxylase is a heterohexamer composed of biotin carboxyl carrier protein (AccB), biotin carboxylase (AccC) and two subunits each of ACCase subunit alpha (AccA) and ACCase subunit beta (AccD).</text>
</comment>
<evidence type="ECO:0000313" key="17">
    <source>
        <dbReference type="Proteomes" id="UP000223759"/>
    </source>
</evidence>
<comment type="catalytic activity">
    <reaction evidence="13">
        <text>N(6)-carboxybiotinyl-L-lysyl-[protein] + acetyl-CoA = N(6)-biotinyl-L-lysyl-[protein] + malonyl-CoA</text>
        <dbReference type="Rhea" id="RHEA:54728"/>
        <dbReference type="Rhea" id="RHEA-COMP:10505"/>
        <dbReference type="Rhea" id="RHEA-COMP:10506"/>
        <dbReference type="ChEBI" id="CHEBI:57288"/>
        <dbReference type="ChEBI" id="CHEBI:57384"/>
        <dbReference type="ChEBI" id="CHEBI:83144"/>
        <dbReference type="ChEBI" id="CHEBI:83145"/>
        <dbReference type="EC" id="2.1.3.15"/>
    </reaction>
</comment>
<evidence type="ECO:0000256" key="8">
    <source>
        <dbReference type="ARBA" id="ARBA00022833"/>
    </source>
</evidence>
<feature type="region of interest" description="Disordered" evidence="14">
    <location>
        <begin position="291"/>
        <end position="328"/>
    </location>
</feature>
<dbReference type="PROSITE" id="PS50980">
    <property type="entry name" value="COA_CT_NTER"/>
    <property type="match status" value="1"/>
</dbReference>
<dbReference type="SUPFAM" id="SSF52096">
    <property type="entry name" value="ClpP/crotonase"/>
    <property type="match status" value="1"/>
</dbReference>
<dbReference type="PANTHER" id="PTHR42995:SF5">
    <property type="entry name" value="ACETYL-COENZYME A CARBOXYLASE CARBOXYL TRANSFERASE SUBUNIT BETA, CHLOROPLASTIC"/>
    <property type="match status" value="1"/>
</dbReference>
<comment type="cofactor">
    <cofactor evidence="13">
        <name>Zn(2+)</name>
        <dbReference type="ChEBI" id="CHEBI:29105"/>
    </cofactor>
    <text evidence="13">Binds 1 zinc ion per subunit.</text>
</comment>
<evidence type="ECO:0000256" key="3">
    <source>
        <dbReference type="ARBA" id="ARBA00022679"/>
    </source>
</evidence>
<dbReference type="HAMAP" id="MF_01395">
    <property type="entry name" value="AcetylCoA_CT_beta"/>
    <property type="match status" value="1"/>
</dbReference>
<dbReference type="PANTHER" id="PTHR42995">
    <property type="entry name" value="ACETYL-COENZYME A CARBOXYLASE CARBOXYL TRANSFERASE SUBUNIT BETA, CHLOROPLASTIC"/>
    <property type="match status" value="1"/>
</dbReference>
<evidence type="ECO:0000256" key="11">
    <source>
        <dbReference type="ARBA" id="ARBA00023160"/>
    </source>
</evidence>
<dbReference type="PRINTS" id="PR01070">
    <property type="entry name" value="ACCCTRFRASEB"/>
</dbReference>
<keyword evidence="10 13" id="KW-0443">Lipid metabolism</keyword>
<keyword evidence="6 13" id="KW-0863">Zinc-finger</keyword>
<dbReference type="InterPro" id="IPR034733">
    <property type="entry name" value="AcCoA_carboxyl_beta"/>
</dbReference>
<dbReference type="Pfam" id="PF01039">
    <property type="entry name" value="Carboxyl_trans"/>
    <property type="match status" value="1"/>
</dbReference>
<dbReference type="AlphaFoldDB" id="A0A1R3VN74"/>
<evidence type="ECO:0000256" key="5">
    <source>
        <dbReference type="ARBA" id="ARBA00022741"/>
    </source>
</evidence>
<comment type="pathway">
    <text evidence="13">Lipid metabolism; malonyl-CoA biosynthesis; malonyl-CoA from acetyl-CoA: step 1/1.</text>
</comment>
<protein>
    <recommendedName>
        <fullName evidence="13">Acetyl-coenzyme A carboxylase carboxyl transferase subunit beta</fullName>
        <shortName evidence="13">ACCase subunit beta</shortName>
        <shortName evidence="13">Acetyl-CoA carboxylase carboxyltransferase subunit beta</shortName>
        <ecNumber evidence="13">2.1.3.15</ecNumber>
    </recommendedName>
</protein>
<dbReference type="InterPro" id="IPR041010">
    <property type="entry name" value="Znf-ACC"/>
</dbReference>
<organism evidence="16 17">
    <name type="scientific">Ectothiorhodosinus mongolicus</name>
    <dbReference type="NCBI Taxonomy" id="233100"/>
    <lineage>
        <taxon>Bacteria</taxon>
        <taxon>Pseudomonadati</taxon>
        <taxon>Pseudomonadota</taxon>
        <taxon>Gammaproteobacteria</taxon>
        <taxon>Chromatiales</taxon>
        <taxon>Ectothiorhodospiraceae</taxon>
        <taxon>Ectothiorhodosinus</taxon>
    </lineage>
</organism>
<evidence type="ECO:0000256" key="6">
    <source>
        <dbReference type="ARBA" id="ARBA00022771"/>
    </source>
</evidence>
<dbReference type="GO" id="GO:0005524">
    <property type="term" value="F:ATP binding"/>
    <property type="evidence" value="ECO:0007669"/>
    <property type="project" value="UniProtKB-KW"/>
</dbReference>
<feature type="binding site" evidence="13">
    <location>
        <position position="33"/>
    </location>
    <ligand>
        <name>Zn(2+)</name>
        <dbReference type="ChEBI" id="CHEBI:29105"/>
    </ligand>
</feature>
<dbReference type="Pfam" id="PF17848">
    <property type="entry name" value="Zn_ribbon_ACC"/>
    <property type="match status" value="1"/>
</dbReference>
<dbReference type="EC" id="2.1.3.15" evidence="13"/>
<evidence type="ECO:0000256" key="2">
    <source>
        <dbReference type="ARBA" id="ARBA00022516"/>
    </source>
</evidence>
<keyword evidence="11 13" id="KW-0275">Fatty acid biosynthesis</keyword>
<comment type="similarity">
    <text evidence="13">Belongs to the AccD/PCCB family.</text>
</comment>
<dbReference type="GO" id="GO:2001295">
    <property type="term" value="P:malonyl-CoA biosynthetic process"/>
    <property type="evidence" value="ECO:0007669"/>
    <property type="project" value="UniProtKB-UniRule"/>
</dbReference>
<reference evidence="16 17" key="1">
    <citation type="submission" date="2017-01" db="EMBL/GenBank/DDBJ databases">
        <authorList>
            <person name="Mah S.A."/>
            <person name="Swanson W.J."/>
            <person name="Moy G.W."/>
            <person name="Vacquier V.D."/>
        </authorList>
    </citation>
    <scope>NUCLEOTIDE SEQUENCE [LARGE SCALE GENOMIC DNA]</scope>
    <source>
        <strain evidence="16 17">M9</strain>
    </source>
</reference>
<feature type="binding site" evidence="13">
    <location>
        <position position="49"/>
    </location>
    <ligand>
        <name>Zn(2+)</name>
        <dbReference type="ChEBI" id="CHEBI:29105"/>
    </ligand>
</feature>
<dbReference type="InterPro" id="IPR029045">
    <property type="entry name" value="ClpP/crotonase-like_dom_sf"/>
</dbReference>
<dbReference type="GO" id="GO:0008270">
    <property type="term" value="F:zinc ion binding"/>
    <property type="evidence" value="ECO:0007669"/>
    <property type="project" value="UniProtKB-UniRule"/>
</dbReference>
<dbReference type="InterPro" id="IPR000438">
    <property type="entry name" value="Acetyl_CoA_COase_Trfase_b_su"/>
</dbReference>
<feature type="domain" description="CoA carboxyltransferase N-terminal" evidence="15">
    <location>
        <begin position="26"/>
        <end position="295"/>
    </location>
</feature>
<proteinExistence type="inferred from homology"/>
<dbReference type="UniPathway" id="UPA00655">
    <property type="reaction ID" value="UER00711"/>
</dbReference>
<comment type="subcellular location">
    <subcellularLocation>
        <location evidence="1 13">Cytoplasm</location>
    </subcellularLocation>
</comment>
<name>A0A1R3VN74_9GAMM</name>
<keyword evidence="8 13" id="KW-0862">Zinc</keyword>
<feature type="binding site" evidence="13">
    <location>
        <position position="52"/>
    </location>
    <ligand>
        <name>Zn(2+)</name>
        <dbReference type="ChEBI" id="CHEBI:29105"/>
    </ligand>
</feature>
<dbReference type="GO" id="GO:0003989">
    <property type="term" value="F:acetyl-CoA carboxylase activity"/>
    <property type="evidence" value="ECO:0007669"/>
    <property type="project" value="InterPro"/>
</dbReference>